<evidence type="ECO:0000313" key="2">
    <source>
        <dbReference type="EMBL" id="CAF9930123.1"/>
    </source>
</evidence>
<protein>
    <submittedName>
        <fullName evidence="2">Uncharacterized protein</fullName>
    </submittedName>
</protein>
<comment type="caution">
    <text evidence="2">The sequence shown here is derived from an EMBL/GenBank/DDBJ whole genome shotgun (WGS) entry which is preliminary data.</text>
</comment>
<dbReference type="EMBL" id="CAJPDT010000056">
    <property type="protein sequence ID" value="CAF9930123.1"/>
    <property type="molecule type" value="Genomic_DNA"/>
</dbReference>
<evidence type="ECO:0000313" key="3">
    <source>
        <dbReference type="Proteomes" id="UP000664534"/>
    </source>
</evidence>
<gene>
    <name evidence="2" type="ORF">IMSHALPRED_008082</name>
</gene>
<accession>A0A8H3FSM4</accession>
<dbReference type="Proteomes" id="UP000664534">
    <property type="component" value="Unassembled WGS sequence"/>
</dbReference>
<evidence type="ECO:0000256" key="1">
    <source>
        <dbReference type="SAM" id="MobiDB-lite"/>
    </source>
</evidence>
<keyword evidence="3" id="KW-1185">Reference proteome</keyword>
<dbReference type="AlphaFoldDB" id="A0A8H3FSM4"/>
<sequence length="291" mass="32703">MASTQPTQLFPALRVTRADLSIKTADDEPWIRLESPEGDQKHNCFGVWFDDGITVRQENRKTGGTCSVKLTVESPPTIRQDQSSGRLIIEAKCLEIGEPQFDSKKTDNKVPGIEDAHTFALARLDKAPVLIKLGTLDNFKGNFSSDEFIQRINALTVDRDGCRRVSPGVVRQERGLQTLSLPPNPQKAPQKPSQEPTLSHAWPSPQGNRQEKREHEREMLLARLAELELETEEAIARNDAMLEERRKAALTAVNAEYDQIKQHESALLRRIDMPEKEKVQRGLDGLEPLDG</sequence>
<organism evidence="2 3">
    <name type="scientific">Imshaugia aleurites</name>
    <dbReference type="NCBI Taxonomy" id="172621"/>
    <lineage>
        <taxon>Eukaryota</taxon>
        <taxon>Fungi</taxon>
        <taxon>Dikarya</taxon>
        <taxon>Ascomycota</taxon>
        <taxon>Pezizomycotina</taxon>
        <taxon>Lecanoromycetes</taxon>
        <taxon>OSLEUM clade</taxon>
        <taxon>Lecanoromycetidae</taxon>
        <taxon>Lecanorales</taxon>
        <taxon>Lecanorineae</taxon>
        <taxon>Parmeliaceae</taxon>
        <taxon>Imshaugia</taxon>
    </lineage>
</organism>
<feature type="region of interest" description="Disordered" evidence="1">
    <location>
        <begin position="174"/>
        <end position="216"/>
    </location>
</feature>
<proteinExistence type="predicted"/>
<name>A0A8H3FSM4_9LECA</name>
<reference evidence="2" key="1">
    <citation type="submission" date="2021-03" db="EMBL/GenBank/DDBJ databases">
        <authorList>
            <person name="Tagirdzhanova G."/>
        </authorList>
    </citation>
    <scope>NUCLEOTIDE SEQUENCE</scope>
</reference>